<name>A0A8S0ZFX0_ARCPL</name>
<accession>A0A8S0ZFX0</accession>
<protein>
    <submittedName>
        <fullName evidence="2">Uncharacterized protein</fullName>
    </submittedName>
</protein>
<organism evidence="2 3">
    <name type="scientific">Arctia plantaginis</name>
    <name type="common">Wood tiger moth</name>
    <name type="synonym">Phalaena plantaginis</name>
    <dbReference type="NCBI Taxonomy" id="874455"/>
    <lineage>
        <taxon>Eukaryota</taxon>
        <taxon>Metazoa</taxon>
        <taxon>Ecdysozoa</taxon>
        <taxon>Arthropoda</taxon>
        <taxon>Hexapoda</taxon>
        <taxon>Insecta</taxon>
        <taxon>Pterygota</taxon>
        <taxon>Neoptera</taxon>
        <taxon>Endopterygota</taxon>
        <taxon>Lepidoptera</taxon>
        <taxon>Glossata</taxon>
        <taxon>Ditrysia</taxon>
        <taxon>Noctuoidea</taxon>
        <taxon>Erebidae</taxon>
        <taxon>Arctiinae</taxon>
        <taxon>Arctia</taxon>
    </lineage>
</organism>
<dbReference type="Proteomes" id="UP000494256">
    <property type="component" value="Unassembled WGS sequence"/>
</dbReference>
<dbReference type="AlphaFoldDB" id="A0A8S0ZFX0"/>
<reference evidence="2 3" key="1">
    <citation type="submission" date="2020-04" db="EMBL/GenBank/DDBJ databases">
        <authorList>
            <person name="Wallbank WR R."/>
            <person name="Pardo Diaz C."/>
            <person name="Kozak K."/>
            <person name="Martin S."/>
            <person name="Jiggins C."/>
            <person name="Moest M."/>
            <person name="Warren A I."/>
            <person name="Byers J.R.P. K."/>
            <person name="Montejo-Kovacevich G."/>
            <person name="Yen C E."/>
        </authorList>
    </citation>
    <scope>NUCLEOTIDE SEQUENCE [LARGE SCALE GENOMIC DNA]</scope>
</reference>
<gene>
    <name evidence="2" type="ORF">APLA_LOCUS5448</name>
</gene>
<dbReference type="OrthoDB" id="1706066at2759"/>
<evidence type="ECO:0000256" key="1">
    <source>
        <dbReference type="SAM" id="MobiDB-lite"/>
    </source>
</evidence>
<feature type="region of interest" description="Disordered" evidence="1">
    <location>
        <begin position="79"/>
        <end position="135"/>
    </location>
</feature>
<evidence type="ECO:0000313" key="3">
    <source>
        <dbReference type="Proteomes" id="UP000494256"/>
    </source>
</evidence>
<feature type="compositionally biased region" description="Polar residues" evidence="1">
    <location>
        <begin position="102"/>
        <end position="113"/>
    </location>
</feature>
<evidence type="ECO:0000313" key="2">
    <source>
        <dbReference type="EMBL" id="CAB3231963.1"/>
    </source>
</evidence>
<proteinExistence type="predicted"/>
<dbReference type="EMBL" id="CADEBD010000289">
    <property type="protein sequence ID" value="CAB3231963.1"/>
    <property type="molecule type" value="Genomic_DNA"/>
</dbReference>
<sequence>MLWRMSGSFGRAAQVETPEHARPEQIRARSGRALSVYVRAQRRLKALSIRSALSVDGQDQAYVSKWFAFDGIKFLMDKSEPNETRDSSNDNRTKDVLDVENADNQGINDNEASSEMRPPNQKSAKKKKTADNDDPYTSYGLHIANELKKYDKGTLACAKHAINNIIFHADMGNYSPNVYCPREYYNEPQQYGYAIIKLKETGFSNSHMKKTMEFHDFSKAKEVAIHENWTERLPTYAEEVYEGSKEELQEPCELALKLNLILRTHGHY</sequence>
<feature type="compositionally biased region" description="Basic and acidic residues" evidence="1">
    <location>
        <begin position="79"/>
        <end position="97"/>
    </location>
</feature>
<comment type="caution">
    <text evidence="2">The sequence shown here is derived from an EMBL/GenBank/DDBJ whole genome shotgun (WGS) entry which is preliminary data.</text>
</comment>